<dbReference type="EMBL" id="QLMA01000003">
    <property type="protein sequence ID" value="RAJ83597.1"/>
    <property type="molecule type" value="Genomic_DNA"/>
</dbReference>
<comment type="caution">
    <text evidence="4">The sequence shown here is derived from an EMBL/GenBank/DDBJ whole genome shotgun (WGS) entry which is preliminary data.</text>
</comment>
<feature type="domain" description="HTH LytTR-type" evidence="3">
    <location>
        <begin position="136"/>
        <end position="208"/>
    </location>
</feature>
<dbReference type="RefSeq" id="WP_111592234.1">
    <property type="nucleotide sequence ID" value="NZ_QLMA01000003.1"/>
</dbReference>
<name>A0A327W308_9BACT</name>
<dbReference type="Gene3D" id="3.40.50.2300">
    <property type="match status" value="1"/>
</dbReference>
<accession>A0A327W308</accession>
<feature type="domain" description="Response regulatory" evidence="2">
    <location>
        <begin position="5"/>
        <end position="116"/>
    </location>
</feature>
<evidence type="ECO:0000313" key="4">
    <source>
        <dbReference type="EMBL" id="RAJ83597.1"/>
    </source>
</evidence>
<gene>
    <name evidence="4" type="ORF">CLV59_103566</name>
</gene>
<evidence type="ECO:0000259" key="2">
    <source>
        <dbReference type="PROSITE" id="PS50110"/>
    </source>
</evidence>
<dbReference type="SMART" id="SM00448">
    <property type="entry name" value="REC"/>
    <property type="match status" value="1"/>
</dbReference>
<dbReference type="InterPro" id="IPR001789">
    <property type="entry name" value="Sig_transdc_resp-reg_receiver"/>
</dbReference>
<protein>
    <submittedName>
        <fullName evidence="4">DNA-binding LytR/AlgR family response regulator</fullName>
    </submittedName>
</protein>
<evidence type="ECO:0000256" key="1">
    <source>
        <dbReference type="PROSITE-ProRule" id="PRU00169"/>
    </source>
</evidence>
<proteinExistence type="predicted"/>
<dbReference type="SMART" id="SM00850">
    <property type="entry name" value="LytTR"/>
    <property type="match status" value="1"/>
</dbReference>
<evidence type="ECO:0000259" key="3">
    <source>
        <dbReference type="PROSITE" id="PS50930"/>
    </source>
</evidence>
<dbReference type="GO" id="GO:0000156">
    <property type="term" value="F:phosphorelay response regulator activity"/>
    <property type="evidence" value="ECO:0007669"/>
    <property type="project" value="InterPro"/>
</dbReference>
<organism evidence="4 5">
    <name type="scientific">Chitinophaga dinghuensis</name>
    <dbReference type="NCBI Taxonomy" id="1539050"/>
    <lineage>
        <taxon>Bacteria</taxon>
        <taxon>Pseudomonadati</taxon>
        <taxon>Bacteroidota</taxon>
        <taxon>Chitinophagia</taxon>
        <taxon>Chitinophagales</taxon>
        <taxon>Chitinophagaceae</taxon>
        <taxon>Chitinophaga</taxon>
    </lineage>
</organism>
<keyword evidence="1" id="KW-0597">Phosphoprotein</keyword>
<evidence type="ECO:0000313" key="5">
    <source>
        <dbReference type="Proteomes" id="UP000249819"/>
    </source>
</evidence>
<dbReference type="SUPFAM" id="SSF52172">
    <property type="entry name" value="CheY-like"/>
    <property type="match status" value="1"/>
</dbReference>
<dbReference type="Proteomes" id="UP000249819">
    <property type="component" value="Unassembled WGS sequence"/>
</dbReference>
<sequence>MRILKCIAIDDEPLPLELLQDYIEKTPFLELMHTYNNPLEALAALRSQPVDLIFLDIQMPELNGLKLTALLGDSTKVILTTAYREFAVEGFELNAIDYLLKPISFERFLKAATKALQTIQPPVAAILPVAAHEPFIFVKTTGRLQKVMLEDILYIEGLKEYVALHTISGKVVTLQHLKKLEAALPAKLFMRVHKSFIVALNKIESIERNRIFIKDTVIPVGDLYREMFQLEIQRKSISG</sequence>
<dbReference type="InterPro" id="IPR011006">
    <property type="entry name" value="CheY-like_superfamily"/>
</dbReference>
<dbReference type="PANTHER" id="PTHR37299:SF1">
    <property type="entry name" value="STAGE 0 SPORULATION PROTEIN A HOMOLOG"/>
    <property type="match status" value="1"/>
</dbReference>
<dbReference type="PANTHER" id="PTHR37299">
    <property type="entry name" value="TRANSCRIPTIONAL REGULATOR-RELATED"/>
    <property type="match status" value="1"/>
</dbReference>
<dbReference type="OrthoDB" id="1646880at2"/>
<feature type="modified residue" description="4-aspartylphosphate" evidence="1">
    <location>
        <position position="56"/>
    </location>
</feature>
<dbReference type="PROSITE" id="PS50110">
    <property type="entry name" value="RESPONSE_REGULATORY"/>
    <property type="match status" value="1"/>
</dbReference>
<keyword evidence="4" id="KW-0238">DNA-binding</keyword>
<dbReference type="GO" id="GO:0003677">
    <property type="term" value="F:DNA binding"/>
    <property type="evidence" value="ECO:0007669"/>
    <property type="project" value="UniProtKB-KW"/>
</dbReference>
<reference evidence="4 5" key="1">
    <citation type="submission" date="2018-06" db="EMBL/GenBank/DDBJ databases">
        <title>Genomic Encyclopedia of Archaeal and Bacterial Type Strains, Phase II (KMG-II): from individual species to whole genera.</title>
        <authorList>
            <person name="Goeker M."/>
        </authorList>
    </citation>
    <scope>NUCLEOTIDE SEQUENCE [LARGE SCALE GENOMIC DNA]</scope>
    <source>
        <strain evidence="4 5">DSM 29821</strain>
    </source>
</reference>
<dbReference type="Pfam" id="PF00072">
    <property type="entry name" value="Response_reg"/>
    <property type="match status" value="1"/>
</dbReference>
<dbReference type="InterPro" id="IPR046947">
    <property type="entry name" value="LytR-like"/>
</dbReference>
<dbReference type="AlphaFoldDB" id="A0A327W308"/>
<keyword evidence="5" id="KW-1185">Reference proteome</keyword>
<dbReference type="Pfam" id="PF04397">
    <property type="entry name" value="LytTR"/>
    <property type="match status" value="1"/>
</dbReference>
<dbReference type="InterPro" id="IPR007492">
    <property type="entry name" value="LytTR_DNA-bd_dom"/>
</dbReference>
<dbReference type="Gene3D" id="2.40.50.1020">
    <property type="entry name" value="LytTr DNA-binding domain"/>
    <property type="match status" value="1"/>
</dbReference>
<dbReference type="PROSITE" id="PS50930">
    <property type="entry name" value="HTH_LYTTR"/>
    <property type="match status" value="1"/>
</dbReference>